<dbReference type="SUPFAM" id="SSF88874">
    <property type="entry name" value="Receptor-binding domain of short tail fibre protein gp12"/>
    <property type="match status" value="1"/>
</dbReference>
<name>A0A7X5UDV9_9GAMM</name>
<dbReference type="InterPro" id="IPR011083">
    <property type="entry name" value="Phage_tail_collar_dom"/>
</dbReference>
<protein>
    <submittedName>
        <fullName evidence="2">Phage tail protein</fullName>
    </submittedName>
</protein>
<proteinExistence type="predicted"/>
<dbReference type="Gene3D" id="3.90.1340.10">
    <property type="entry name" value="Phage tail collar domain"/>
    <property type="match status" value="1"/>
</dbReference>
<organism evidence="2 3">
    <name type="scientific">Luteibacter anthropi</name>
    <dbReference type="NCBI Taxonomy" id="564369"/>
    <lineage>
        <taxon>Bacteria</taxon>
        <taxon>Pseudomonadati</taxon>
        <taxon>Pseudomonadota</taxon>
        <taxon>Gammaproteobacteria</taxon>
        <taxon>Lysobacterales</taxon>
        <taxon>Rhodanobacteraceae</taxon>
        <taxon>Luteibacter</taxon>
    </lineage>
</organism>
<dbReference type="RefSeq" id="WP_166951157.1">
    <property type="nucleotide sequence ID" value="NZ_JAARLZ010000012.1"/>
</dbReference>
<feature type="domain" description="Phage tail collar" evidence="1">
    <location>
        <begin position="7"/>
        <end position="63"/>
    </location>
</feature>
<keyword evidence="3" id="KW-1185">Reference proteome</keyword>
<evidence type="ECO:0000259" key="1">
    <source>
        <dbReference type="Pfam" id="PF07484"/>
    </source>
</evidence>
<sequence length="177" mass="18239">MSEANIGEIRLFGFTRIPNGWFACDGSLKSIAEYQPLFVLIGTTYGGDGIQTFGVPDLRGRLPVHQGTGTTGTNYPLGLSAGTETVTLTVAQIPSHTHVAFASTSNATTATPGPSVVPAAQTADLLYATNPAALTPLPMATTATGPNPGGPLPHDNLMPTLTGSFCICWSGVFPPHS</sequence>
<dbReference type="InterPro" id="IPR037053">
    <property type="entry name" value="Phage_tail_collar_dom_sf"/>
</dbReference>
<reference evidence="2 3" key="1">
    <citation type="submission" date="2020-03" db="EMBL/GenBank/DDBJ databases">
        <authorList>
            <person name="Lai Q."/>
        </authorList>
    </citation>
    <scope>NUCLEOTIDE SEQUENCE [LARGE SCALE GENOMIC DNA]</scope>
    <source>
        <strain evidence="2 3">CCUG 25036</strain>
    </source>
</reference>
<gene>
    <name evidence="2" type="ORF">HBF25_18560</name>
</gene>
<dbReference type="Pfam" id="PF07484">
    <property type="entry name" value="Collar"/>
    <property type="match status" value="1"/>
</dbReference>
<dbReference type="EMBL" id="JAARLZ010000012">
    <property type="protein sequence ID" value="NII08393.1"/>
    <property type="molecule type" value="Genomic_DNA"/>
</dbReference>
<accession>A0A7X5UDV9</accession>
<evidence type="ECO:0000313" key="3">
    <source>
        <dbReference type="Proteomes" id="UP000490980"/>
    </source>
</evidence>
<comment type="caution">
    <text evidence="2">The sequence shown here is derived from an EMBL/GenBank/DDBJ whole genome shotgun (WGS) entry which is preliminary data.</text>
</comment>
<dbReference type="Proteomes" id="UP000490980">
    <property type="component" value="Unassembled WGS sequence"/>
</dbReference>
<evidence type="ECO:0000313" key="2">
    <source>
        <dbReference type="EMBL" id="NII08393.1"/>
    </source>
</evidence>
<dbReference type="AlphaFoldDB" id="A0A7X5UDV9"/>